<dbReference type="GO" id="GO:0003735">
    <property type="term" value="F:structural constituent of ribosome"/>
    <property type="evidence" value="ECO:0007669"/>
    <property type="project" value="InterPro"/>
</dbReference>
<dbReference type="SUPFAM" id="SSF54814">
    <property type="entry name" value="Prokaryotic type KH domain (KH-domain type II)"/>
    <property type="match status" value="1"/>
</dbReference>
<keyword evidence="3 8" id="KW-0694">RNA-binding</keyword>
<comment type="subunit">
    <text evidence="8">Part of the 30S ribosomal subunit. Forms a tight complex with proteins S10 and S14.</text>
</comment>
<dbReference type="HAMAP" id="MF_01309_B">
    <property type="entry name" value="Ribosomal_uS3_B"/>
    <property type="match status" value="1"/>
</dbReference>
<dbReference type="GO" id="GO:0022627">
    <property type="term" value="C:cytosolic small ribosomal subunit"/>
    <property type="evidence" value="ECO:0007669"/>
    <property type="project" value="TreeGrafter"/>
</dbReference>
<dbReference type="InterPro" id="IPR018280">
    <property type="entry name" value="Ribosomal_uS3_CS"/>
</dbReference>
<sequence length="220" mass="24679">MGQKVNPVSARLGYTAKWRSRWFDLKNYKTNLLEDYEIRQIIKKDLRKAAVARVDIERLVNEIVVNIYTARPGMIIGRGGAGVEGLKQKIKKAIGRSVKIDITEVRNPEGDAAVVAHQIVEQIEKRIPFRRAIRGALDAAHRSKIDGIKIIIAGRLNGADIARRELFIHGKVPLHTLRHYIDYAGDVAYTTYGTVGVKVWIFKAGEIDVDRSVPKADTSK</sequence>
<evidence type="ECO:0000256" key="1">
    <source>
        <dbReference type="ARBA" id="ARBA00010761"/>
    </source>
</evidence>
<dbReference type="AlphaFoldDB" id="A0A1F4NSW0"/>
<name>A0A1F4NSW0_UNCK3</name>
<dbReference type="InterPro" id="IPR036419">
    <property type="entry name" value="Ribosomal_S3_C_sf"/>
</dbReference>
<dbReference type="CDD" id="cd02412">
    <property type="entry name" value="KH-II_30S_S3"/>
    <property type="match status" value="1"/>
</dbReference>
<dbReference type="SMART" id="SM00322">
    <property type="entry name" value="KH"/>
    <property type="match status" value="1"/>
</dbReference>
<dbReference type="InterPro" id="IPR004044">
    <property type="entry name" value="KH_dom_type_2"/>
</dbReference>
<dbReference type="InterPro" id="IPR005704">
    <property type="entry name" value="Ribosomal_uS3_bac-typ"/>
</dbReference>
<dbReference type="GO" id="GO:0003729">
    <property type="term" value="F:mRNA binding"/>
    <property type="evidence" value="ECO:0007669"/>
    <property type="project" value="UniProtKB-UniRule"/>
</dbReference>
<accession>A0A1F4NSW0</accession>
<evidence type="ECO:0000256" key="6">
    <source>
        <dbReference type="ARBA" id="ARBA00024998"/>
    </source>
</evidence>
<dbReference type="SUPFAM" id="SSF54821">
    <property type="entry name" value="Ribosomal protein S3 C-terminal domain"/>
    <property type="match status" value="1"/>
</dbReference>
<gene>
    <name evidence="8" type="primary">rpsC</name>
    <name evidence="11" type="ORF">A2V68_01925</name>
</gene>
<evidence type="ECO:0000313" key="11">
    <source>
        <dbReference type="EMBL" id="OGB74439.1"/>
    </source>
</evidence>
<dbReference type="STRING" id="1798535.A2V68_01925"/>
<reference evidence="11 12" key="1">
    <citation type="journal article" date="2016" name="Nat. Commun.">
        <title>Thousands of microbial genomes shed light on interconnected biogeochemical processes in an aquifer system.</title>
        <authorList>
            <person name="Anantharaman K."/>
            <person name="Brown C.T."/>
            <person name="Hug L.A."/>
            <person name="Sharon I."/>
            <person name="Castelle C.J."/>
            <person name="Probst A.J."/>
            <person name="Thomas B.C."/>
            <person name="Singh A."/>
            <person name="Wilkins M.J."/>
            <person name="Karaoz U."/>
            <person name="Brodie E.L."/>
            <person name="Williams K.H."/>
            <person name="Hubbard S.S."/>
            <person name="Banfield J.F."/>
        </authorList>
    </citation>
    <scope>NUCLEOTIDE SEQUENCE [LARGE SCALE GENOMIC DNA]</scope>
</reference>
<evidence type="ECO:0000259" key="10">
    <source>
        <dbReference type="PROSITE" id="PS50823"/>
    </source>
</evidence>
<proteinExistence type="inferred from homology"/>
<protein>
    <recommendedName>
        <fullName evidence="7 8">Small ribosomal subunit protein uS3</fullName>
    </recommendedName>
</protein>
<dbReference type="PROSITE" id="PS00548">
    <property type="entry name" value="RIBOSOMAL_S3"/>
    <property type="match status" value="1"/>
</dbReference>
<dbReference type="NCBIfam" id="TIGR01009">
    <property type="entry name" value="rpsC_bact"/>
    <property type="match status" value="1"/>
</dbReference>
<evidence type="ECO:0000256" key="4">
    <source>
        <dbReference type="ARBA" id="ARBA00022980"/>
    </source>
</evidence>
<dbReference type="InterPro" id="IPR009019">
    <property type="entry name" value="KH_sf_prok-type"/>
</dbReference>
<evidence type="ECO:0000256" key="5">
    <source>
        <dbReference type="ARBA" id="ARBA00023274"/>
    </source>
</evidence>
<keyword evidence="5 8" id="KW-0687">Ribonucleoprotein</keyword>
<comment type="caution">
    <text evidence="11">The sequence shown here is derived from an EMBL/GenBank/DDBJ whole genome shotgun (WGS) entry which is preliminary data.</text>
</comment>
<dbReference type="PANTHER" id="PTHR11760">
    <property type="entry name" value="30S/40S RIBOSOMAL PROTEIN S3"/>
    <property type="match status" value="1"/>
</dbReference>
<dbReference type="InterPro" id="IPR001351">
    <property type="entry name" value="Ribosomal_uS3_C"/>
</dbReference>
<feature type="domain" description="KH type-2" evidence="10">
    <location>
        <begin position="38"/>
        <end position="106"/>
    </location>
</feature>
<dbReference type="EMBL" id="META01000002">
    <property type="protein sequence ID" value="OGB74439.1"/>
    <property type="molecule type" value="Genomic_DNA"/>
</dbReference>
<dbReference type="Pfam" id="PF00189">
    <property type="entry name" value="Ribosomal_S3_C"/>
    <property type="match status" value="1"/>
</dbReference>
<dbReference type="Gene3D" id="3.30.300.20">
    <property type="match status" value="1"/>
</dbReference>
<keyword evidence="2 8" id="KW-0699">rRNA-binding</keyword>
<dbReference type="InterPro" id="IPR015946">
    <property type="entry name" value="KH_dom-like_a/b"/>
</dbReference>
<dbReference type="InterPro" id="IPR057258">
    <property type="entry name" value="Ribosomal_uS3"/>
</dbReference>
<evidence type="ECO:0000256" key="2">
    <source>
        <dbReference type="ARBA" id="ARBA00022730"/>
    </source>
</evidence>
<keyword evidence="4 8" id="KW-0689">Ribosomal protein</keyword>
<dbReference type="Pfam" id="PF07650">
    <property type="entry name" value="KH_2"/>
    <property type="match status" value="1"/>
</dbReference>
<evidence type="ECO:0000256" key="3">
    <source>
        <dbReference type="ARBA" id="ARBA00022884"/>
    </source>
</evidence>
<dbReference type="PANTHER" id="PTHR11760:SF19">
    <property type="entry name" value="SMALL RIBOSOMAL SUBUNIT PROTEIN US3C"/>
    <property type="match status" value="1"/>
</dbReference>
<dbReference type="InterPro" id="IPR004087">
    <property type="entry name" value="KH_dom"/>
</dbReference>
<dbReference type="GO" id="GO:0006412">
    <property type="term" value="P:translation"/>
    <property type="evidence" value="ECO:0007669"/>
    <property type="project" value="UniProtKB-UniRule"/>
</dbReference>
<dbReference type="PROSITE" id="PS50823">
    <property type="entry name" value="KH_TYPE_2"/>
    <property type="match status" value="1"/>
</dbReference>
<dbReference type="GO" id="GO:0019843">
    <property type="term" value="F:rRNA binding"/>
    <property type="evidence" value="ECO:0007669"/>
    <property type="project" value="UniProtKB-UniRule"/>
</dbReference>
<evidence type="ECO:0000256" key="8">
    <source>
        <dbReference type="HAMAP-Rule" id="MF_01309"/>
    </source>
</evidence>
<dbReference type="Gene3D" id="3.30.1140.32">
    <property type="entry name" value="Ribosomal protein S3, C-terminal domain"/>
    <property type="match status" value="1"/>
</dbReference>
<evidence type="ECO:0000256" key="9">
    <source>
        <dbReference type="RuleBase" id="RU003624"/>
    </source>
</evidence>
<dbReference type="Proteomes" id="UP000176651">
    <property type="component" value="Unassembled WGS sequence"/>
</dbReference>
<dbReference type="FunFam" id="3.30.300.20:FF:000001">
    <property type="entry name" value="30S ribosomal protein S3"/>
    <property type="match status" value="1"/>
</dbReference>
<comment type="similarity">
    <text evidence="1 8 9">Belongs to the universal ribosomal protein uS3 family.</text>
</comment>
<organism evidence="11 12">
    <name type="scientific">candidate division Kazan bacterium RBG_13_50_9</name>
    <dbReference type="NCBI Taxonomy" id="1798535"/>
    <lineage>
        <taxon>Bacteria</taxon>
        <taxon>Bacteria division Kazan-3B-28</taxon>
    </lineage>
</organism>
<evidence type="ECO:0000256" key="7">
    <source>
        <dbReference type="ARBA" id="ARBA00035257"/>
    </source>
</evidence>
<evidence type="ECO:0000313" key="12">
    <source>
        <dbReference type="Proteomes" id="UP000176651"/>
    </source>
</evidence>
<comment type="function">
    <text evidence="6 8">Binds the lower part of the 30S subunit head. Binds mRNA in the 70S ribosome, positioning it for translation.</text>
</comment>